<dbReference type="AlphaFoldDB" id="A0A1F6Y2H2"/>
<accession>A0A1F6Y2H2</accession>
<dbReference type="CDD" id="cd01659">
    <property type="entry name" value="TRX_superfamily"/>
    <property type="match status" value="1"/>
</dbReference>
<evidence type="ECO:0000313" key="1">
    <source>
        <dbReference type="EMBL" id="OGJ00560.1"/>
    </source>
</evidence>
<dbReference type="InterPro" id="IPR036249">
    <property type="entry name" value="Thioredoxin-like_sf"/>
</dbReference>
<gene>
    <name evidence="1" type="ORF">A3I23_04055</name>
</gene>
<comment type="caution">
    <text evidence="1">The sequence shown here is derived from an EMBL/GenBank/DDBJ whole genome shotgun (WGS) entry which is preliminary data.</text>
</comment>
<dbReference type="SUPFAM" id="SSF52833">
    <property type="entry name" value="Thioredoxin-like"/>
    <property type="match status" value="1"/>
</dbReference>
<protein>
    <recommendedName>
        <fullName evidence="3">Thioredoxin domain-containing protein</fullName>
    </recommendedName>
</protein>
<name>A0A1F6Y2H2_9BACT</name>
<proteinExistence type="predicted"/>
<dbReference type="Gene3D" id="3.40.30.10">
    <property type="entry name" value="Glutaredoxin"/>
    <property type="match status" value="1"/>
</dbReference>
<evidence type="ECO:0000313" key="2">
    <source>
        <dbReference type="Proteomes" id="UP000177693"/>
    </source>
</evidence>
<reference evidence="1 2" key="1">
    <citation type="journal article" date="2016" name="Nat. Commun.">
        <title>Thousands of microbial genomes shed light on interconnected biogeochemical processes in an aquifer system.</title>
        <authorList>
            <person name="Anantharaman K."/>
            <person name="Brown C.T."/>
            <person name="Hug L.A."/>
            <person name="Sharon I."/>
            <person name="Castelle C.J."/>
            <person name="Probst A.J."/>
            <person name="Thomas B.C."/>
            <person name="Singh A."/>
            <person name="Wilkins M.J."/>
            <person name="Karaoz U."/>
            <person name="Brodie E.L."/>
            <person name="Williams K.H."/>
            <person name="Hubbard S.S."/>
            <person name="Banfield J.F."/>
        </authorList>
    </citation>
    <scope>NUCLEOTIDE SEQUENCE [LARGE SCALE GENOMIC DNA]</scope>
</reference>
<evidence type="ECO:0008006" key="3">
    <source>
        <dbReference type="Google" id="ProtNLM"/>
    </source>
</evidence>
<dbReference type="Proteomes" id="UP000177693">
    <property type="component" value="Unassembled WGS sequence"/>
</dbReference>
<organism evidence="1 2">
    <name type="scientific">Candidatus Nomurabacteria bacterium RIFCSPLOWO2_02_FULL_40_67</name>
    <dbReference type="NCBI Taxonomy" id="1801787"/>
    <lineage>
        <taxon>Bacteria</taxon>
        <taxon>Candidatus Nomuraibacteriota</taxon>
    </lineage>
</organism>
<sequence>MSHLLEFYGDECPHCVTMHELVARLEKEEGIKVESLEVWHNPKNEKRLLALDKDLCGGVPFFYNLKSNKWLCGEVNYEELKEWAN</sequence>
<dbReference type="EMBL" id="MFVL01000035">
    <property type="protein sequence ID" value="OGJ00560.1"/>
    <property type="molecule type" value="Genomic_DNA"/>
</dbReference>